<proteinExistence type="predicted"/>
<evidence type="ECO:0000256" key="1">
    <source>
        <dbReference type="SAM" id="MobiDB-lite"/>
    </source>
</evidence>
<dbReference type="AlphaFoldDB" id="A0A917KD05"/>
<evidence type="ECO:0000259" key="2">
    <source>
        <dbReference type="Pfam" id="PF25232"/>
    </source>
</evidence>
<comment type="caution">
    <text evidence="3">The sequence shown here is derived from an EMBL/GenBank/DDBJ whole genome shotgun (WGS) entry which is preliminary data.</text>
</comment>
<reference evidence="3" key="2">
    <citation type="submission" date="2020-09" db="EMBL/GenBank/DDBJ databases">
        <authorList>
            <person name="Sun Q."/>
            <person name="Zhou Y."/>
        </authorList>
    </citation>
    <scope>NUCLEOTIDE SEQUENCE</scope>
    <source>
        <strain evidence="3">CGMCC 4.7272</strain>
    </source>
</reference>
<reference evidence="3" key="1">
    <citation type="journal article" date="2014" name="Int. J. Syst. Evol. Microbiol.">
        <title>Complete genome sequence of Corynebacterium casei LMG S-19264T (=DSM 44701T), isolated from a smear-ripened cheese.</title>
        <authorList>
            <consortium name="US DOE Joint Genome Institute (JGI-PGF)"/>
            <person name="Walter F."/>
            <person name="Albersmeier A."/>
            <person name="Kalinowski J."/>
            <person name="Ruckert C."/>
        </authorList>
    </citation>
    <scope>NUCLEOTIDE SEQUENCE</scope>
    <source>
        <strain evidence="3">CGMCC 4.7272</strain>
    </source>
</reference>
<dbReference type="RefSeq" id="WP_189145153.1">
    <property type="nucleotide sequence ID" value="NZ_BAABER010000004.1"/>
</dbReference>
<gene>
    <name evidence="3" type="ORF">GCM10012282_00580</name>
</gene>
<evidence type="ECO:0000313" key="3">
    <source>
        <dbReference type="EMBL" id="GGJ07818.1"/>
    </source>
</evidence>
<protein>
    <recommendedName>
        <fullName evidence="2">DUF7848 domain-containing protein</fullName>
    </recommendedName>
</protein>
<organism evidence="3 4">
    <name type="scientific">Streptomyces lacrimifluminis</name>
    <dbReference type="NCBI Taxonomy" id="1500077"/>
    <lineage>
        <taxon>Bacteria</taxon>
        <taxon>Bacillati</taxon>
        <taxon>Actinomycetota</taxon>
        <taxon>Actinomycetes</taxon>
        <taxon>Kitasatosporales</taxon>
        <taxon>Streptomycetaceae</taxon>
        <taxon>Streptomyces</taxon>
    </lineage>
</organism>
<evidence type="ECO:0000313" key="4">
    <source>
        <dbReference type="Proteomes" id="UP000625682"/>
    </source>
</evidence>
<accession>A0A917KD05</accession>
<feature type="region of interest" description="Disordered" evidence="1">
    <location>
        <begin position="33"/>
        <end position="57"/>
    </location>
</feature>
<dbReference type="InterPro" id="IPR057170">
    <property type="entry name" value="DUF7848"/>
</dbReference>
<keyword evidence="4" id="KW-1185">Reference proteome</keyword>
<dbReference type="EMBL" id="BMMU01000001">
    <property type="protein sequence ID" value="GGJ07818.1"/>
    <property type="molecule type" value="Genomic_DNA"/>
</dbReference>
<name>A0A917KD05_9ACTN</name>
<dbReference type="Pfam" id="PF25232">
    <property type="entry name" value="DUF7848"/>
    <property type="match status" value="1"/>
</dbReference>
<feature type="domain" description="DUF7848" evidence="2">
    <location>
        <begin position="1"/>
        <end position="78"/>
    </location>
</feature>
<dbReference type="Proteomes" id="UP000625682">
    <property type="component" value="Unassembled WGS sequence"/>
</dbReference>
<feature type="region of interest" description="Disordered" evidence="1">
    <location>
        <begin position="75"/>
        <end position="98"/>
    </location>
</feature>
<sequence>MTRRVFRYVAYELVQDLTAYPEYSARCVSGEDADCGAGSGTWPGPGEVEEWQRRHTQETRHTRYRRVFADYAVMEPTEGPDSPPPGLEPARMTPPRTP</sequence>